<evidence type="ECO:0000256" key="5">
    <source>
        <dbReference type="ARBA" id="ARBA00009562"/>
    </source>
</evidence>
<dbReference type="Gene3D" id="3.60.120.10">
    <property type="entry name" value="Anthranilate synthase"/>
    <property type="match status" value="1"/>
</dbReference>
<keyword evidence="9 18" id="KW-0822">Tryptophan biosynthesis</keyword>
<dbReference type="InterPro" id="IPR019999">
    <property type="entry name" value="Anth_synth_I-like"/>
</dbReference>
<evidence type="ECO:0000256" key="3">
    <source>
        <dbReference type="ARBA" id="ARBA00004873"/>
    </source>
</evidence>
<evidence type="ECO:0000256" key="9">
    <source>
        <dbReference type="ARBA" id="ARBA00022822"/>
    </source>
</evidence>
<dbReference type="AlphaFoldDB" id="A0A223KX72"/>
<dbReference type="Pfam" id="PF04715">
    <property type="entry name" value="Anth_synt_I_N"/>
    <property type="match status" value="1"/>
</dbReference>
<comment type="similarity">
    <text evidence="5 18">Belongs to the anthranilate synthase component I family.</text>
</comment>
<dbReference type="PANTHER" id="PTHR11236">
    <property type="entry name" value="AMINOBENZOATE/ANTHRANILATE SYNTHASE"/>
    <property type="match status" value="1"/>
</dbReference>
<evidence type="ECO:0000256" key="11">
    <source>
        <dbReference type="ARBA" id="ARBA00022909"/>
    </source>
</evidence>
<proteinExistence type="inferred from homology"/>
<keyword evidence="7 18" id="KW-0028">Amino-acid biosynthesis</keyword>
<keyword evidence="8" id="KW-0808">Transferase</keyword>
<dbReference type="SUPFAM" id="SSF56322">
    <property type="entry name" value="ADC synthase"/>
    <property type="match status" value="1"/>
</dbReference>
<comment type="pathway">
    <text evidence="4">Cofactor biosynthesis; tetrahydrofolate biosynthesis; 4-aminobenzoate from chorismate: step 1/2.</text>
</comment>
<comment type="subunit">
    <text evidence="6 18">Heterotetramer consisting of two non-identical subunits: a beta subunit (TrpG) and a large alpha subunit (TrpE).</text>
</comment>
<evidence type="ECO:0000256" key="7">
    <source>
        <dbReference type="ARBA" id="ARBA00022605"/>
    </source>
</evidence>
<evidence type="ECO:0000256" key="8">
    <source>
        <dbReference type="ARBA" id="ARBA00022679"/>
    </source>
</evidence>
<name>A0A223KX72_9BACI</name>
<dbReference type="NCBIfam" id="TIGR00564">
    <property type="entry name" value="trpE_most"/>
    <property type="match status" value="1"/>
</dbReference>
<dbReference type="GO" id="GO:0000162">
    <property type="term" value="P:L-tryptophan biosynthetic process"/>
    <property type="evidence" value="ECO:0007669"/>
    <property type="project" value="UniProtKB-UniPathway"/>
</dbReference>
<evidence type="ECO:0000256" key="18">
    <source>
        <dbReference type="RuleBase" id="RU364045"/>
    </source>
</evidence>
<evidence type="ECO:0000313" key="22">
    <source>
        <dbReference type="Proteomes" id="UP000215224"/>
    </source>
</evidence>
<dbReference type="GO" id="GO:0046654">
    <property type="term" value="P:tetrahydrofolate biosynthetic process"/>
    <property type="evidence" value="ECO:0007669"/>
    <property type="project" value="UniProtKB-ARBA"/>
</dbReference>
<evidence type="ECO:0000256" key="13">
    <source>
        <dbReference type="ARBA" id="ARBA00023239"/>
    </source>
</evidence>
<dbReference type="GO" id="GO:0046656">
    <property type="term" value="P:folic acid biosynthetic process"/>
    <property type="evidence" value="ECO:0007669"/>
    <property type="project" value="UniProtKB-KW"/>
</dbReference>
<evidence type="ECO:0000256" key="1">
    <source>
        <dbReference type="ARBA" id="ARBA00001000"/>
    </source>
</evidence>
<evidence type="ECO:0000259" key="20">
    <source>
        <dbReference type="Pfam" id="PF04715"/>
    </source>
</evidence>
<comment type="subunit">
    <text evidence="17">Monomer. Heterodimer consisting of two non-identical subunits: a glutamine amidotransferase subunit (PabA) and a aminodeoxychorismate synthase subunit (PabB).</text>
</comment>
<keyword evidence="10 18" id="KW-0460">Magnesium</keyword>
<dbReference type="PANTHER" id="PTHR11236:SF41">
    <property type="entry name" value="AMINODEOXYCHORISMATE SYNTHASE COMPONENT 1"/>
    <property type="match status" value="1"/>
</dbReference>
<dbReference type="InterPro" id="IPR005256">
    <property type="entry name" value="Anth_synth_I_PabB"/>
</dbReference>
<dbReference type="KEGG" id="bcoh:BC6307_23415"/>
<reference evidence="21 22" key="1">
    <citation type="submission" date="2016-12" db="EMBL/GenBank/DDBJ databases">
        <title>The whole genome sequencing and assembly of Bacillus cohnii DSM 6307T strain.</title>
        <authorList>
            <person name="Lee Y.-J."/>
            <person name="Yi H."/>
            <person name="Bahn Y.-S."/>
            <person name="Kim J.F."/>
            <person name="Lee D.-W."/>
        </authorList>
    </citation>
    <scope>NUCLEOTIDE SEQUENCE [LARGE SCALE GENOMIC DNA]</scope>
    <source>
        <strain evidence="21 22">DSM 6307</strain>
    </source>
</reference>
<keyword evidence="12 18" id="KW-0057">Aromatic amino acid biosynthesis</keyword>
<comment type="pathway">
    <text evidence="3 18">Amino-acid biosynthesis; L-tryptophan biosynthesis; L-tryptophan from chorismate: step 1/5.</text>
</comment>
<evidence type="ECO:0000256" key="16">
    <source>
        <dbReference type="ARBA" id="ARBA00057998"/>
    </source>
</evidence>
<keyword evidence="13 18" id="KW-0456">Lyase</keyword>
<dbReference type="InterPro" id="IPR015890">
    <property type="entry name" value="Chorismate_C"/>
</dbReference>
<dbReference type="InterPro" id="IPR005801">
    <property type="entry name" value="ADC_synthase"/>
</dbReference>
<dbReference type="GO" id="GO:0046872">
    <property type="term" value="F:metal ion binding"/>
    <property type="evidence" value="ECO:0007669"/>
    <property type="project" value="UniProtKB-KW"/>
</dbReference>
<keyword evidence="22" id="KW-1185">Reference proteome</keyword>
<dbReference type="EMBL" id="CP018866">
    <property type="protein sequence ID" value="AST94004.1"/>
    <property type="molecule type" value="Genomic_DNA"/>
</dbReference>
<gene>
    <name evidence="18" type="primary">trpE</name>
    <name evidence="21" type="ORF">BC6307_23415</name>
</gene>
<dbReference type="GO" id="GO:0046820">
    <property type="term" value="F:4-amino-4-deoxychorismate synthase activity"/>
    <property type="evidence" value="ECO:0007669"/>
    <property type="project" value="UniProtKB-EC"/>
</dbReference>
<dbReference type="UniPathway" id="UPA00035">
    <property type="reaction ID" value="UER00040"/>
</dbReference>
<keyword evidence="18" id="KW-0479">Metal-binding</keyword>
<keyword evidence="11" id="KW-0289">Folate biosynthesis</keyword>
<evidence type="ECO:0000256" key="10">
    <source>
        <dbReference type="ARBA" id="ARBA00022842"/>
    </source>
</evidence>
<accession>A0A223KX72</accession>
<comment type="function">
    <text evidence="14 18">Part of a heterotetrameric complex that catalyzes the two-step biosynthesis of anthranilate, an intermediate in the biosynthesis of L-tryptophan. In the first step, the glutamine-binding beta subunit (TrpG) of anthranilate synthase (AS) provides the glutamine amidotransferase activity which generates ammonia as a substrate that, along with chorismate, is used in the second step, catalyzed by the large alpha subunit of AS (TrpE) to produce anthranilate. In the absence of TrpG, TrpE can synthesize anthranilate directly from chorismate and high concentrations of ammonia.</text>
</comment>
<comment type="cofactor">
    <cofactor evidence="2 18">
        <name>Mg(2+)</name>
        <dbReference type="ChEBI" id="CHEBI:18420"/>
    </cofactor>
</comment>
<evidence type="ECO:0000259" key="19">
    <source>
        <dbReference type="Pfam" id="PF00425"/>
    </source>
</evidence>
<evidence type="ECO:0000256" key="4">
    <source>
        <dbReference type="ARBA" id="ARBA00005009"/>
    </source>
</evidence>
<protein>
    <recommendedName>
        <fullName evidence="18">Anthranilate synthase component 1</fullName>
        <ecNumber evidence="18">4.1.3.27</ecNumber>
    </recommendedName>
</protein>
<dbReference type="RefSeq" id="WP_066417990.1">
    <property type="nucleotide sequence ID" value="NZ_CP018866.1"/>
</dbReference>
<comment type="function">
    <text evidence="16">Part of a heterodimeric complex that catalyzes the two-step biosynthesis of 4-amino-4-deoxychorismate (ADC), a precursor of p-aminobenzoate (PABA) and tetrahydrofolate. In the first step, a glutamine amidotransferase (PabA) generates ammonia as a substrate that, along with chorismate, is used in the second step, catalyzed by aminodeoxychorismate synthase (PabB) to produce ADC.</text>
</comment>
<feature type="domain" description="Anthranilate synthase component I N-terminal" evidence="20">
    <location>
        <begin position="25"/>
        <end position="150"/>
    </location>
</feature>
<feature type="domain" description="Chorismate-utilising enzyme C-terminal" evidence="19">
    <location>
        <begin position="200"/>
        <end position="453"/>
    </location>
</feature>
<evidence type="ECO:0000256" key="2">
    <source>
        <dbReference type="ARBA" id="ARBA00001946"/>
    </source>
</evidence>
<comment type="catalytic activity">
    <reaction evidence="15 18">
        <text>chorismate + L-glutamine = anthranilate + pyruvate + L-glutamate + H(+)</text>
        <dbReference type="Rhea" id="RHEA:21732"/>
        <dbReference type="ChEBI" id="CHEBI:15361"/>
        <dbReference type="ChEBI" id="CHEBI:15378"/>
        <dbReference type="ChEBI" id="CHEBI:16567"/>
        <dbReference type="ChEBI" id="CHEBI:29748"/>
        <dbReference type="ChEBI" id="CHEBI:29985"/>
        <dbReference type="ChEBI" id="CHEBI:58359"/>
        <dbReference type="EC" id="4.1.3.27"/>
    </reaction>
</comment>
<dbReference type="Proteomes" id="UP000215224">
    <property type="component" value="Chromosome"/>
</dbReference>
<dbReference type="FunFam" id="3.60.120.10:FF:000004">
    <property type="entry name" value="Aminodeoxychorismate synthase, component I"/>
    <property type="match status" value="1"/>
</dbReference>
<dbReference type="InterPro" id="IPR006805">
    <property type="entry name" value="Anth_synth_I_N"/>
</dbReference>
<dbReference type="PRINTS" id="PR00095">
    <property type="entry name" value="ANTSNTHASEI"/>
</dbReference>
<comment type="catalytic activity">
    <reaction evidence="1">
        <text>chorismate + L-glutamine = 4-amino-4-deoxychorismate + L-glutamate</text>
        <dbReference type="Rhea" id="RHEA:11672"/>
        <dbReference type="ChEBI" id="CHEBI:29748"/>
        <dbReference type="ChEBI" id="CHEBI:29985"/>
        <dbReference type="ChEBI" id="CHEBI:58359"/>
        <dbReference type="ChEBI" id="CHEBI:58406"/>
        <dbReference type="EC" id="2.6.1.85"/>
    </reaction>
</comment>
<organism evidence="21 22">
    <name type="scientific">Sutcliffiella cohnii</name>
    <dbReference type="NCBI Taxonomy" id="33932"/>
    <lineage>
        <taxon>Bacteria</taxon>
        <taxon>Bacillati</taxon>
        <taxon>Bacillota</taxon>
        <taxon>Bacilli</taxon>
        <taxon>Bacillales</taxon>
        <taxon>Bacillaceae</taxon>
        <taxon>Sutcliffiella</taxon>
    </lineage>
</organism>
<dbReference type="GO" id="GO:0004049">
    <property type="term" value="F:anthranilate synthase activity"/>
    <property type="evidence" value="ECO:0007669"/>
    <property type="project" value="UniProtKB-EC"/>
</dbReference>
<evidence type="ECO:0000256" key="6">
    <source>
        <dbReference type="ARBA" id="ARBA00011575"/>
    </source>
</evidence>
<dbReference type="Pfam" id="PF00425">
    <property type="entry name" value="Chorismate_bind"/>
    <property type="match status" value="1"/>
</dbReference>
<sequence>MMKKIPTGISFPYPQEKFFRQYKSLVKDKRHHILLESGRGGRYCIVGMDPVATIMGKRDKLHITSANGTEIIEGNPLESMKSWMRQYRTETLEGFPPFSGGAIGYFTYDCMRYIEKIESIAEDDLMLPDLYFLLFDDVFILDKETETLYIIVHKELDEDSDATEKLRYYEALWQSEQEQLSHYSYESLSSSSDREVSLSEEKFIEAVEKIKQYIGQGDVFQVNLSVRQAEPLHTHPIEVYSKLREFNPSPYMGYLHFPEFQIVSGSPELLVKKDGDEISTRPIAGTRSRGKTEAEDFALATELIENEKERAEHVMLVDLERNDLGRVAQFGTVEVNEFMVIEKYSHVMHIVSNVRGKLRNGQDTFDLIKATFPGGTITGAPKVRTMEIIEELEPVRRSVYTGSIGWIGYNGDTELNIAIRTMVVKNGWAYVQAGAGIVIDSVPKREYKESLKKAAALWKAKQLSEDERFFREELER</sequence>
<dbReference type="STRING" id="1314751.GCA_001591425_03072"/>
<evidence type="ECO:0000256" key="17">
    <source>
        <dbReference type="ARBA" id="ARBA00062013"/>
    </source>
</evidence>
<evidence type="ECO:0000256" key="14">
    <source>
        <dbReference type="ARBA" id="ARBA00025634"/>
    </source>
</evidence>
<dbReference type="EC" id="4.1.3.27" evidence="18"/>
<evidence type="ECO:0000256" key="15">
    <source>
        <dbReference type="ARBA" id="ARBA00047683"/>
    </source>
</evidence>
<evidence type="ECO:0000256" key="12">
    <source>
        <dbReference type="ARBA" id="ARBA00023141"/>
    </source>
</evidence>
<evidence type="ECO:0000313" key="21">
    <source>
        <dbReference type="EMBL" id="AST94004.1"/>
    </source>
</evidence>